<dbReference type="GO" id="GO:0046982">
    <property type="term" value="F:protein heterodimerization activity"/>
    <property type="evidence" value="ECO:0007669"/>
    <property type="project" value="InterPro"/>
</dbReference>
<dbReference type="InterPro" id="IPR003958">
    <property type="entry name" value="CBFA_NFYB_domain"/>
</dbReference>
<dbReference type="GO" id="GO:0005634">
    <property type="term" value="C:nucleus"/>
    <property type="evidence" value="ECO:0007669"/>
    <property type="project" value="UniProtKB-SubCell"/>
</dbReference>
<dbReference type="InterPro" id="IPR050568">
    <property type="entry name" value="Transcr_DNA_Rep_Reg"/>
</dbReference>
<dbReference type="PANTHER" id="PTHR10252:SF54">
    <property type="entry name" value="CHROMATIN ACCESSIBILITY COMPLEX PROTEIN 1"/>
    <property type="match status" value="1"/>
</dbReference>
<name>A0A7I8LIV2_SPIIN</name>
<evidence type="ECO:0000313" key="6">
    <source>
        <dbReference type="EMBL" id="CAA7409961.1"/>
    </source>
</evidence>
<evidence type="ECO:0000313" key="5">
    <source>
        <dbReference type="EMBL" id="CAA2633662.1"/>
    </source>
</evidence>
<reference evidence="6" key="1">
    <citation type="submission" date="2020-02" db="EMBL/GenBank/DDBJ databases">
        <authorList>
            <person name="Scholz U."/>
            <person name="Mascher M."/>
            <person name="Fiebig A."/>
        </authorList>
    </citation>
    <scope>NUCLEOTIDE SEQUENCE</scope>
</reference>
<protein>
    <recommendedName>
        <fullName evidence="4">Transcription factor CBF/NF-Y/archaeal histone domain-containing protein</fullName>
    </recommendedName>
</protein>
<dbReference type="GO" id="GO:0006355">
    <property type="term" value="P:regulation of DNA-templated transcription"/>
    <property type="evidence" value="ECO:0007669"/>
    <property type="project" value="TreeGrafter"/>
</dbReference>
<dbReference type="Gene3D" id="1.10.20.10">
    <property type="entry name" value="Histone, subunit A"/>
    <property type="match status" value="1"/>
</dbReference>
<evidence type="ECO:0000256" key="1">
    <source>
        <dbReference type="ARBA" id="ARBA00004123"/>
    </source>
</evidence>
<feature type="region of interest" description="Disordered" evidence="3">
    <location>
        <begin position="1"/>
        <end position="81"/>
    </location>
</feature>
<dbReference type="Pfam" id="PF00808">
    <property type="entry name" value="CBFD_NFYB_HMF"/>
    <property type="match status" value="1"/>
</dbReference>
<feature type="compositionally biased region" description="Acidic residues" evidence="3">
    <location>
        <begin position="14"/>
        <end position="29"/>
    </location>
</feature>
<comment type="subcellular location">
    <subcellularLocation>
        <location evidence="1">Nucleus</location>
    </subcellularLocation>
</comment>
<dbReference type="SUPFAM" id="SSF47113">
    <property type="entry name" value="Histone-fold"/>
    <property type="match status" value="1"/>
</dbReference>
<organism evidence="6 7">
    <name type="scientific">Spirodela intermedia</name>
    <name type="common">Intermediate duckweed</name>
    <dbReference type="NCBI Taxonomy" id="51605"/>
    <lineage>
        <taxon>Eukaryota</taxon>
        <taxon>Viridiplantae</taxon>
        <taxon>Streptophyta</taxon>
        <taxon>Embryophyta</taxon>
        <taxon>Tracheophyta</taxon>
        <taxon>Spermatophyta</taxon>
        <taxon>Magnoliopsida</taxon>
        <taxon>Liliopsida</taxon>
        <taxon>Araceae</taxon>
        <taxon>Lemnoideae</taxon>
        <taxon>Spirodela</taxon>
    </lineage>
</organism>
<dbReference type="OrthoDB" id="636685at2759"/>
<evidence type="ECO:0000256" key="2">
    <source>
        <dbReference type="ARBA" id="ARBA00023242"/>
    </source>
</evidence>
<dbReference type="EMBL" id="LR743604">
    <property type="protein sequence ID" value="CAA2633662.1"/>
    <property type="molecule type" value="Genomic_DNA"/>
</dbReference>
<dbReference type="EMBL" id="LR746280">
    <property type="protein sequence ID" value="CAA7409961.1"/>
    <property type="molecule type" value="Genomic_DNA"/>
</dbReference>
<proteinExistence type="predicted"/>
<feature type="compositionally biased region" description="Acidic residues" evidence="3">
    <location>
        <begin position="57"/>
        <end position="74"/>
    </location>
</feature>
<evidence type="ECO:0000313" key="7">
    <source>
        <dbReference type="Proteomes" id="UP000663760"/>
    </source>
</evidence>
<dbReference type="Proteomes" id="UP000663760">
    <property type="component" value="Chromosome 17"/>
</dbReference>
<sequence>METEEDQRAREGEEVAEAEGEAREEEQGEGEGQAGAGIDVEEEEEDEGDQGDKEEEREPEGETDGVEGEDEEAGEAGVLHLSFPPGRVKRIMKLDREINKVNSEAVFLISLSTDLFLTLLAEKAGEVTLAKKKKSVRMDHLLSAARSHPPCRDFLLDSISLPTKTLPPPEAKQAPPKIAKPLPPGTRRIDQFFRKPSSVAPE</sequence>
<dbReference type="GO" id="GO:0000976">
    <property type="term" value="F:transcription cis-regulatory region binding"/>
    <property type="evidence" value="ECO:0007669"/>
    <property type="project" value="TreeGrafter"/>
</dbReference>
<accession>A0A7I8LIV2</accession>
<keyword evidence="2" id="KW-0539">Nucleus</keyword>
<keyword evidence="7" id="KW-1185">Reference proteome</keyword>
<evidence type="ECO:0000256" key="3">
    <source>
        <dbReference type="SAM" id="MobiDB-lite"/>
    </source>
</evidence>
<gene>
    <name evidence="5" type="ORF">SI7747_17019151</name>
    <name evidence="6" type="ORF">SI8410_17020639</name>
</gene>
<feature type="region of interest" description="Disordered" evidence="3">
    <location>
        <begin position="165"/>
        <end position="202"/>
    </location>
</feature>
<dbReference type="InterPro" id="IPR009072">
    <property type="entry name" value="Histone-fold"/>
</dbReference>
<dbReference type="CDD" id="cd22929">
    <property type="entry name" value="HFD_POLE4-like"/>
    <property type="match status" value="1"/>
</dbReference>
<evidence type="ECO:0000259" key="4">
    <source>
        <dbReference type="Pfam" id="PF00808"/>
    </source>
</evidence>
<dbReference type="PANTHER" id="PTHR10252">
    <property type="entry name" value="HISTONE-LIKE TRANSCRIPTION FACTOR CCAAT-RELATED"/>
    <property type="match status" value="1"/>
</dbReference>
<feature type="compositionally biased region" description="Acidic residues" evidence="3">
    <location>
        <begin position="39"/>
        <end position="49"/>
    </location>
</feature>
<feature type="domain" description="Transcription factor CBF/NF-Y/archaeal histone" evidence="4">
    <location>
        <begin position="82"/>
        <end position="144"/>
    </location>
</feature>
<feature type="compositionally biased region" description="Basic and acidic residues" evidence="3">
    <location>
        <begin position="1"/>
        <end position="13"/>
    </location>
</feature>
<dbReference type="AlphaFoldDB" id="A0A7I8LIV2"/>